<accession>A0A9J6C645</accession>
<proteinExistence type="predicted"/>
<feature type="signal peptide" evidence="1">
    <location>
        <begin position="1"/>
        <end position="26"/>
    </location>
</feature>
<evidence type="ECO:0000313" key="2">
    <source>
        <dbReference type="EMBL" id="KAG5677312.1"/>
    </source>
</evidence>
<comment type="caution">
    <text evidence="2">The sequence shown here is derived from an EMBL/GenBank/DDBJ whole genome shotgun (WGS) entry which is preliminary data.</text>
</comment>
<dbReference type="OrthoDB" id="8190180at2759"/>
<keyword evidence="1" id="KW-0732">Signal</keyword>
<dbReference type="Proteomes" id="UP001107558">
    <property type="component" value="Chromosome 2"/>
</dbReference>
<evidence type="ECO:0000256" key="1">
    <source>
        <dbReference type="SAM" id="SignalP"/>
    </source>
</evidence>
<name>A0A9J6C645_POLVA</name>
<organism evidence="2 3">
    <name type="scientific">Polypedilum vanderplanki</name>
    <name type="common">Sleeping chironomid midge</name>
    <dbReference type="NCBI Taxonomy" id="319348"/>
    <lineage>
        <taxon>Eukaryota</taxon>
        <taxon>Metazoa</taxon>
        <taxon>Ecdysozoa</taxon>
        <taxon>Arthropoda</taxon>
        <taxon>Hexapoda</taxon>
        <taxon>Insecta</taxon>
        <taxon>Pterygota</taxon>
        <taxon>Neoptera</taxon>
        <taxon>Endopterygota</taxon>
        <taxon>Diptera</taxon>
        <taxon>Nematocera</taxon>
        <taxon>Chironomoidea</taxon>
        <taxon>Chironomidae</taxon>
        <taxon>Chironominae</taxon>
        <taxon>Polypedilum</taxon>
        <taxon>Polypedilum</taxon>
    </lineage>
</organism>
<dbReference type="EMBL" id="JADBJN010000002">
    <property type="protein sequence ID" value="KAG5677312.1"/>
    <property type="molecule type" value="Genomic_DNA"/>
</dbReference>
<gene>
    <name evidence="2" type="ORF">PVAND_007081</name>
</gene>
<keyword evidence="3" id="KW-1185">Reference proteome</keyword>
<evidence type="ECO:0000313" key="3">
    <source>
        <dbReference type="Proteomes" id="UP001107558"/>
    </source>
</evidence>
<protein>
    <submittedName>
        <fullName evidence="2">Uncharacterized protein</fullName>
    </submittedName>
</protein>
<dbReference type="AlphaFoldDB" id="A0A9J6C645"/>
<sequence>MFSIRIICSVAFVVLMIFTISSSVDAAFKKLPLNGSMFGKRGTSVEYESTTQKTLSAICEVCSSFFTQDVNYVQ</sequence>
<feature type="chain" id="PRO_5039888443" evidence="1">
    <location>
        <begin position="27"/>
        <end position="74"/>
    </location>
</feature>
<reference evidence="2" key="1">
    <citation type="submission" date="2021-03" db="EMBL/GenBank/DDBJ databases">
        <title>Chromosome level genome of the anhydrobiotic midge Polypedilum vanderplanki.</title>
        <authorList>
            <person name="Yoshida Y."/>
            <person name="Kikawada T."/>
            <person name="Gusev O."/>
        </authorList>
    </citation>
    <scope>NUCLEOTIDE SEQUENCE</scope>
    <source>
        <strain evidence="2">NIAS01</strain>
        <tissue evidence="2">Whole body or cell culture</tissue>
    </source>
</reference>